<dbReference type="SUPFAM" id="SSF47413">
    <property type="entry name" value="lambda repressor-like DNA-binding domains"/>
    <property type="match status" value="1"/>
</dbReference>
<dbReference type="AlphaFoldDB" id="A0A6F8YVC3"/>
<dbReference type="KEGG" id="psuu:Psuf_073850"/>
<accession>A0A6F8YVC3</accession>
<feature type="domain" description="HTH cro/C1-type" evidence="1">
    <location>
        <begin position="16"/>
        <end position="69"/>
    </location>
</feature>
<dbReference type="PROSITE" id="PS50943">
    <property type="entry name" value="HTH_CROC1"/>
    <property type="match status" value="1"/>
</dbReference>
<dbReference type="SUPFAM" id="SSF48452">
    <property type="entry name" value="TPR-like"/>
    <property type="match status" value="1"/>
</dbReference>
<proteinExistence type="predicted"/>
<dbReference type="Pfam" id="PF13560">
    <property type="entry name" value="HTH_31"/>
    <property type="match status" value="1"/>
</dbReference>
<dbReference type="GO" id="GO:0003677">
    <property type="term" value="F:DNA binding"/>
    <property type="evidence" value="ECO:0007669"/>
    <property type="project" value="InterPro"/>
</dbReference>
<reference evidence="2 3" key="2">
    <citation type="submission" date="2020-03" db="EMBL/GenBank/DDBJ databases">
        <authorList>
            <person name="Ichikawa N."/>
            <person name="Kimura A."/>
            <person name="Kitahashi Y."/>
            <person name="Uohara A."/>
        </authorList>
    </citation>
    <scope>NUCLEOTIDE SEQUENCE [LARGE SCALE GENOMIC DNA]</scope>
    <source>
        <strain evidence="2 3">NBRC 105367</strain>
    </source>
</reference>
<dbReference type="InterPro" id="IPR001387">
    <property type="entry name" value="Cro/C1-type_HTH"/>
</dbReference>
<dbReference type="SMART" id="SM00530">
    <property type="entry name" value="HTH_XRE"/>
    <property type="match status" value="1"/>
</dbReference>
<reference evidence="2 3" key="1">
    <citation type="submission" date="2020-03" db="EMBL/GenBank/DDBJ databases">
        <title>Whole genome shotgun sequence of Phytohabitans suffuscus NBRC 105367.</title>
        <authorList>
            <person name="Komaki H."/>
            <person name="Tamura T."/>
        </authorList>
    </citation>
    <scope>NUCLEOTIDE SEQUENCE [LARGE SCALE GENOMIC DNA]</scope>
    <source>
        <strain evidence="2 3">NBRC 105367</strain>
    </source>
</reference>
<evidence type="ECO:0000259" key="1">
    <source>
        <dbReference type="PROSITE" id="PS50943"/>
    </source>
</evidence>
<name>A0A6F8YVC3_9ACTN</name>
<dbReference type="CDD" id="cd00093">
    <property type="entry name" value="HTH_XRE"/>
    <property type="match status" value="1"/>
</dbReference>
<gene>
    <name evidence="2" type="ORF">Psuf_073850</name>
</gene>
<dbReference type="Gene3D" id="1.25.40.10">
    <property type="entry name" value="Tetratricopeptide repeat domain"/>
    <property type="match status" value="1"/>
</dbReference>
<dbReference type="InterPro" id="IPR011990">
    <property type="entry name" value="TPR-like_helical_dom_sf"/>
</dbReference>
<dbReference type="InterPro" id="IPR010982">
    <property type="entry name" value="Lambda_DNA-bd_dom_sf"/>
</dbReference>
<organism evidence="2 3">
    <name type="scientific">Phytohabitans suffuscus</name>
    <dbReference type="NCBI Taxonomy" id="624315"/>
    <lineage>
        <taxon>Bacteria</taxon>
        <taxon>Bacillati</taxon>
        <taxon>Actinomycetota</taxon>
        <taxon>Actinomycetes</taxon>
        <taxon>Micromonosporales</taxon>
        <taxon>Micromonosporaceae</taxon>
    </lineage>
</organism>
<evidence type="ECO:0000313" key="2">
    <source>
        <dbReference type="EMBL" id="BCB90072.1"/>
    </source>
</evidence>
<dbReference type="Gene3D" id="1.10.260.40">
    <property type="entry name" value="lambda repressor-like DNA-binding domains"/>
    <property type="match status" value="1"/>
</dbReference>
<evidence type="ECO:0000313" key="3">
    <source>
        <dbReference type="Proteomes" id="UP000503011"/>
    </source>
</evidence>
<keyword evidence="3" id="KW-1185">Reference proteome</keyword>
<dbReference type="EMBL" id="AP022871">
    <property type="protein sequence ID" value="BCB90072.1"/>
    <property type="molecule type" value="Genomic_DNA"/>
</dbReference>
<dbReference type="Proteomes" id="UP000503011">
    <property type="component" value="Chromosome"/>
</dbReference>
<protein>
    <recommendedName>
        <fullName evidence="1">HTH cro/C1-type domain-containing protein</fullName>
    </recommendedName>
</protein>
<sequence>MPAEIVTATQHFGTQLRRRREIAGLSLKALASRVHFDPGHISRIENGRRKPSVDFALRCDAVLGAGGELAALAAGPRSRAAQPPPAATAEMVLRLRPDGQVTLAVGEGVPLPALGMPDLDAAPHEPGLAGVFEQTFALLRRLGQRLPPATVLASVAGQVHALHAVARTGAQRDRYLRLAARHAEYAGWLGQEAGDHRAALWWTDQAERLAAQAGDTDLAAYVWVRRAEMAVYRHDSAQALSAAEQALRRPAAPHVHGLANHRQAQGHALVGASTGCIDALDRAAELLDAGDRGGGTLGSSTIPDLQEATAGWCYLDLGRLDSSAALLERTVAGIPEVSRRARGLFSARLALAHALGGDYDRASEAGHEAMVAVRHTRSATTLSQLHELGRELRRHRQPAARQLHRDLVEVLHGTTPPPAATAAG</sequence>